<evidence type="ECO:0000313" key="3">
    <source>
        <dbReference type="Proteomes" id="UP000484988"/>
    </source>
</evidence>
<dbReference type="RefSeq" id="WP_173263884.1">
    <property type="nucleotide sequence ID" value="NZ_BLLG01000005.1"/>
</dbReference>
<reference evidence="2 3" key="1">
    <citation type="submission" date="2020-02" db="EMBL/GenBank/DDBJ databases">
        <title>Whole Genome Shotgun Sequence of Streptomyces sp. strain CWH03.</title>
        <authorList>
            <person name="Dohra H."/>
            <person name="Kodani S."/>
            <person name="Yamamura H."/>
        </authorList>
    </citation>
    <scope>NUCLEOTIDE SEQUENCE [LARGE SCALE GENOMIC DNA]</scope>
    <source>
        <strain evidence="2 3">CWH03</strain>
    </source>
</reference>
<evidence type="ECO:0000313" key="2">
    <source>
        <dbReference type="EMBL" id="GFH35939.1"/>
    </source>
</evidence>
<feature type="compositionally biased region" description="Basic and acidic residues" evidence="1">
    <location>
        <begin position="1"/>
        <end position="27"/>
    </location>
</feature>
<feature type="compositionally biased region" description="Basic and acidic residues" evidence="1">
    <location>
        <begin position="35"/>
        <end position="44"/>
    </location>
</feature>
<gene>
    <name evidence="2" type="ORF">SCWH03_21610</name>
</gene>
<organism evidence="2 3">
    <name type="scientific">Streptomyces pacificus</name>
    <dbReference type="NCBI Taxonomy" id="2705029"/>
    <lineage>
        <taxon>Bacteria</taxon>
        <taxon>Bacillati</taxon>
        <taxon>Actinomycetota</taxon>
        <taxon>Actinomycetes</taxon>
        <taxon>Kitasatosporales</taxon>
        <taxon>Streptomycetaceae</taxon>
        <taxon>Streptomyces</taxon>
    </lineage>
</organism>
<dbReference type="Proteomes" id="UP000484988">
    <property type="component" value="Unassembled WGS sequence"/>
</dbReference>
<sequence>MKKNFETTESARSRPEDTSGEAERMSEVEDLTQGEAEKVSKDLEDGQQTY</sequence>
<proteinExistence type="predicted"/>
<evidence type="ECO:0000256" key="1">
    <source>
        <dbReference type="SAM" id="MobiDB-lite"/>
    </source>
</evidence>
<dbReference type="EMBL" id="BLLG01000005">
    <property type="protein sequence ID" value="GFH35939.1"/>
    <property type="molecule type" value="Genomic_DNA"/>
</dbReference>
<accession>A0A6A0ASK6</accession>
<name>A0A6A0ASK6_9ACTN</name>
<feature type="region of interest" description="Disordered" evidence="1">
    <location>
        <begin position="1"/>
        <end position="50"/>
    </location>
</feature>
<comment type="caution">
    <text evidence="2">The sequence shown here is derived from an EMBL/GenBank/DDBJ whole genome shotgun (WGS) entry which is preliminary data.</text>
</comment>
<protein>
    <submittedName>
        <fullName evidence="2">Uncharacterized protein</fullName>
    </submittedName>
</protein>
<dbReference type="AlphaFoldDB" id="A0A6A0ASK6"/>
<keyword evidence="3" id="KW-1185">Reference proteome</keyword>